<sequence length="144" mass="15934">MMNDRALPIPQPLPLNLLVPWAERRIEGDEETAAEDACVRAKGFQQPPVGVVRWHQPQQGPSTPPVTAAGAVQQRAPLRMVPQEGEPSRLYQVPQLLHAQARSNIQALQRPHSAPPRFLHASAANSGRTVKVIDPIITTKMRRK</sequence>
<dbReference type="GeneID" id="113214002"/>
<keyword evidence="1" id="KW-1185">Reference proteome</keyword>
<accession>A0A6J1T806</accession>
<protein>
    <submittedName>
        <fullName evidence="2">Uncharacterized protein LOC113214002</fullName>
    </submittedName>
</protein>
<name>A0A6J1T806_FRAOC</name>
<dbReference type="KEGG" id="foc:113214002"/>
<organism evidence="1 2">
    <name type="scientific">Frankliniella occidentalis</name>
    <name type="common">Western flower thrips</name>
    <name type="synonym">Euthrips occidentalis</name>
    <dbReference type="NCBI Taxonomy" id="133901"/>
    <lineage>
        <taxon>Eukaryota</taxon>
        <taxon>Metazoa</taxon>
        <taxon>Ecdysozoa</taxon>
        <taxon>Arthropoda</taxon>
        <taxon>Hexapoda</taxon>
        <taxon>Insecta</taxon>
        <taxon>Pterygota</taxon>
        <taxon>Neoptera</taxon>
        <taxon>Paraneoptera</taxon>
        <taxon>Thysanoptera</taxon>
        <taxon>Terebrantia</taxon>
        <taxon>Thripoidea</taxon>
        <taxon>Thripidae</taxon>
        <taxon>Frankliniella</taxon>
    </lineage>
</organism>
<gene>
    <name evidence="2" type="primary">LOC113214002</name>
</gene>
<evidence type="ECO:0000313" key="2">
    <source>
        <dbReference type="RefSeq" id="XP_026289017.2"/>
    </source>
</evidence>
<evidence type="ECO:0000313" key="1">
    <source>
        <dbReference type="Proteomes" id="UP000504606"/>
    </source>
</evidence>
<reference evidence="2" key="1">
    <citation type="submission" date="2025-08" db="UniProtKB">
        <authorList>
            <consortium name="RefSeq"/>
        </authorList>
    </citation>
    <scope>IDENTIFICATION</scope>
    <source>
        <tissue evidence="2">Whole organism</tissue>
    </source>
</reference>
<dbReference type="Proteomes" id="UP000504606">
    <property type="component" value="Unplaced"/>
</dbReference>
<dbReference type="RefSeq" id="XP_026289017.2">
    <property type="nucleotide sequence ID" value="XM_026433232.2"/>
</dbReference>
<dbReference type="AlphaFoldDB" id="A0A6J1T806"/>
<proteinExistence type="predicted"/>